<dbReference type="PANTHER" id="PTHR45566:SF2">
    <property type="entry name" value="NARL SUBFAMILY"/>
    <property type="match status" value="1"/>
</dbReference>
<keyword evidence="1 3" id="KW-0597">Phosphoprotein</keyword>
<dbReference type="PROSITE" id="PS50110">
    <property type="entry name" value="RESPONSE_REGULATORY"/>
    <property type="match status" value="1"/>
</dbReference>
<evidence type="ECO:0000256" key="3">
    <source>
        <dbReference type="PROSITE-ProRule" id="PRU00169"/>
    </source>
</evidence>
<dbReference type="InterPro" id="IPR058245">
    <property type="entry name" value="NreC/VraR/RcsB-like_REC"/>
</dbReference>
<organism evidence="6 7">
    <name type="scientific">Emticicia agri</name>
    <dbReference type="NCBI Taxonomy" id="2492393"/>
    <lineage>
        <taxon>Bacteria</taxon>
        <taxon>Pseudomonadati</taxon>
        <taxon>Bacteroidota</taxon>
        <taxon>Cytophagia</taxon>
        <taxon>Cytophagales</taxon>
        <taxon>Leadbetterellaceae</taxon>
        <taxon>Emticicia</taxon>
    </lineage>
</organism>
<dbReference type="PROSITE" id="PS50043">
    <property type="entry name" value="HTH_LUXR_2"/>
    <property type="match status" value="1"/>
</dbReference>
<name>A0A4Q5M0P4_9BACT</name>
<evidence type="ECO:0000256" key="2">
    <source>
        <dbReference type="ARBA" id="ARBA00023125"/>
    </source>
</evidence>
<sequence length="214" mass="24670">MINLLIADDHNVFVEGIESLLADNEDLKVAGRCYNVESVKDALQQLSIDIILLDISFPRVEDGLMLYEYLLQHYKSMKVIFLTMHDEISIVKRVMRKGGQGYLLKNTSKAELIQAIQFVYEGKKYINPFIKELMDTHDKKSRKSTFIPTSEIRLSPREKEVLFLISEGYTTQQMATKLFVTLKAIEFHRSSLLVKFDVPNTALLIKTALEMNYL</sequence>
<dbReference type="InterPro" id="IPR011006">
    <property type="entry name" value="CheY-like_superfamily"/>
</dbReference>
<evidence type="ECO:0000313" key="7">
    <source>
        <dbReference type="Proteomes" id="UP000293162"/>
    </source>
</evidence>
<dbReference type="GO" id="GO:0003677">
    <property type="term" value="F:DNA binding"/>
    <property type="evidence" value="ECO:0007669"/>
    <property type="project" value="UniProtKB-KW"/>
</dbReference>
<evidence type="ECO:0000313" key="6">
    <source>
        <dbReference type="EMBL" id="RYU95393.1"/>
    </source>
</evidence>
<keyword evidence="2" id="KW-0238">DNA-binding</keyword>
<gene>
    <name evidence="6" type="ORF">EWM59_12035</name>
</gene>
<comment type="caution">
    <text evidence="6">The sequence shown here is derived from an EMBL/GenBank/DDBJ whole genome shotgun (WGS) entry which is preliminary data.</text>
</comment>
<dbReference type="SUPFAM" id="SSF52172">
    <property type="entry name" value="CheY-like"/>
    <property type="match status" value="1"/>
</dbReference>
<dbReference type="CDD" id="cd06170">
    <property type="entry name" value="LuxR_C_like"/>
    <property type="match status" value="1"/>
</dbReference>
<dbReference type="InterPro" id="IPR016032">
    <property type="entry name" value="Sig_transdc_resp-reg_C-effctor"/>
</dbReference>
<dbReference type="OrthoDB" id="9797341at2"/>
<evidence type="ECO:0000256" key="1">
    <source>
        <dbReference type="ARBA" id="ARBA00022553"/>
    </source>
</evidence>
<keyword evidence="7" id="KW-1185">Reference proteome</keyword>
<feature type="modified residue" description="4-aspartylphosphate" evidence="3">
    <location>
        <position position="54"/>
    </location>
</feature>
<dbReference type="GO" id="GO:0006355">
    <property type="term" value="P:regulation of DNA-templated transcription"/>
    <property type="evidence" value="ECO:0007669"/>
    <property type="project" value="InterPro"/>
</dbReference>
<reference evidence="6 7" key="1">
    <citation type="submission" date="2019-02" db="EMBL/GenBank/DDBJ databases">
        <title>Bacterial novel species Emticicia sp. 17J42-9 isolated from soil.</title>
        <authorList>
            <person name="Jung H.-Y."/>
        </authorList>
    </citation>
    <scope>NUCLEOTIDE SEQUENCE [LARGE SCALE GENOMIC DNA]</scope>
    <source>
        <strain evidence="6 7">17J42-9</strain>
    </source>
</reference>
<dbReference type="RefSeq" id="WP_130021226.1">
    <property type="nucleotide sequence ID" value="NZ_SEWF01000015.1"/>
</dbReference>
<proteinExistence type="predicted"/>
<dbReference type="CDD" id="cd17535">
    <property type="entry name" value="REC_NarL-like"/>
    <property type="match status" value="1"/>
</dbReference>
<dbReference type="Proteomes" id="UP000293162">
    <property type="component" value="Unassembled WGS sequence"/>
</dbReference>
<protein>
    <submittedName>
        <fullName evidence="6">Response regulator transcription factor</fullName>
    </submittedName>
</protein>
<dbReference type="GO" id="GO:0000160">
    <property type="term" value="P:phosphorelay signal transduction system"/>
    <property type="evidence" value="ECO:0007669"/>
    <property type="project" value="InterPro"/>
</dbReference>
<accession>A0A4Q5M0P4</accession>
<dbReference type="Gene3D" id="3.40.50.2300">
    <property type="match status" value="1"/>
</dbReference>
<dbReference type="EMBL" id="SEWF01000015">
    <property type="protein sequence ID" value="RYU95393.1"/>
    <property type="molecule type" value="Genomic_DNA"/>
</dbReference>
<dbReference type="SMART" id="SM00448">
    <property type="entry name" value="REC"/>
    <property type="match status" value="1"/>
</dbReference>
<evidence type="ECO:0000259" key="5">
    <source>
        <dbReference type="PROSITE" id="PS50110"/>
    </source>
</evidence>
<dbReference type="PANTHER" id="PTHR45566">
    <property type="entry name" value="HTH-TYPE TRANSCRIPTIONAL REGULATOR YHJB-RELATED"/>
    <property type="match status" value="1"/>
</dbReference>
<feature type="domain" description="Response regulatory" evidence="5">
    <location>
        <begin position="3"/>
        <end position="120"/>
    </location>
</feature>
<dbReference type="PRINTS" id="PR00038">
    <property type="entry name" value="HTHLUXR"/>
</dbReference>
<dbReference type="InterPro" id="IPR001789">
    <property type="entry name" value="Sig_transdc_resp-reg_receiver"/>
</dbReference>
<evidence type="ECO:0000259" key="4">
    <source>
        <dbReference type="PROSITE" id="PS50043"/>
    </source>
</evidence>
<dbReference type="InterPro" id="IPR051015">
    <property type="entry name" value="EvgA-like"/>
</dbReference>
<dbReference type="Pfam" id="PF00072">
    <property type="entry name" value="Response_reg"/>
    <property type="match status" value="1"/>
</dbReference>
<dbReference type="SMART" id="SM00421">
    <property type="entry name" value="HTH_LUXR"/>
    <property type="match status" value="1"/>
</dbReference>
<dbReference type="Pfam" id="PF00196">
    <property type="entry name" value="GerE"/>
    <property type="match status" value="1"/>
</dbReference>
<dbReference type="SUPFAM" id="SSF46894">
    <property type="entry name" value="C-terminal effector domain of the bipartite response regulators"/>
    <property type="match status" value="1"/>
</dbReference>
<dbReference type="AlphaFoldDB" id="A0A4Q5M0P4"/>
<dbReference type="InterPro" id="IPR000792">
    <property type="entry name" value="Tscrpt_reg_LuxR_C"/>
</dbReference>
<feature type="domain" description="HTH luxR-type" evidence="4">
    <location>
        <begin position="147"/>
        <end position="212"/>
    </location>
</feature>